<proteinExistence type="predicted"/>
<name>A0AAN8A8F3_9SACH</name>
<feature type="transmembrane region" description="Helical" evidence="5">
    <location>
        <begin position="179"/>
        <end position="200"/>
    </location>
</feature>
<reference evidence="7" key="1">
    <citation type="submission" date="2023-07" db="EMBL/GenBank/DDBJ databases">
        <title>A draft genome of Kazachstania heterogenica Y-27499.</title>
        <authorList>
            <person name="Donic C."/>
            <person name="Kralova J.S."/>
            <person name="Fidel L."/>
            <person name="Ben-Dor S."/>
            <person name="Jung S."/>
        </authorList>
    </citation>
    <scope>NUCLEOTIDE SEQUENCE [LARGE SCALE GENOMIC DNA]</scope>
    <source>
        <strain evidence="7">Y27499</strain>
    </source>
</reference>
<dbReference type="AlphaFoldDB" id="A0AAN8A8F3"/>
<keyword evidence="3 5" id="KW-1133">Transmembrane helix</keyword>
<evidence type="ECO:0000256" key="2">
    <source>
        <dbReference type="ARBA" id="ARBA00022692"/>
    </source>
</evidence>
<feature type="transmembrane region" description="Helical" evidence="5">
    <location>
        <begin position="261"/>
        <end position="281"/>
    </location>
</feature>
<feature type="transmembrane region" description="Helical" evidence="5">
    <location>
        <begin position="53"/>
        <end position="71"/>
    </location>
</feature>
<dbReference type="GO" id="GO:0016020">
    <property type="term" value="C:membrane"/>
    <property type="evidence" value="ECO:0007669"/>
    <property type="project" value="UniProtKB-SubCell"/>
</dbReference>
<dbReference type="Pfam" id="PF04193">
    <property type="entry name" value="PQ-loop"/>
    <property type="match status" value="1"/>
</dbReference>
<dbReference type="Proteomes" id="UP001306508">
    <property type="component" value="Unassembled WGS sequence"/>
</dbReference>
<feature type="transmembrane region" description="Helical" evidence="5">
    <location>
        <begin position="134"/>
        <end position="159"/>
    </location>
</feature>
<organism evidence="6 7">
    <name type="scientific">Arxiozyma heterogenica</name>
    <dbReference type="NCBI Taxonomy" id="278026"/>
    <lineage>
        <taxon>Eukaryota</taxon>
        <taxon>Fungi</taxon>
        <taxon>Dikarya</taxon>
        <taxon>Ascomycota</taxon>
        <taxon>Saccharomycotina</taxon>
        <taxon>Saccharomycetes</taxon>
        <taxon>Saccharomycetales</taxon>
        <taxon>Saccharomycetaceae</taxon>
        <taxon>Arxiozyma</taxon>
    </lineage>
</organism>
<comment type="caution">
    <text evidence="6">The sequence shown here is derived from an EMBL/GenBank/DDBJ whole genome shotgun (WGS) entry which is preliminary data.</text>
</comment>
<evidence type="ECO:0000256" key="5">
    <source>
        <dbReference type="SAM" id="Phobius"/>
    </source>
</evidence>
<protein>
    <submittedName>
        <fullName evidence="6">Uncharacterized protein</fullName>
    </submittedName>
</protein>
<evidence type="ECO:0000256" key="1">
    <source>
        <dbReference type="ARBA" id="ARBA00004141"/>
    </source>
</evidence>
<dbReference type="EMBL" id="JAWIZZ010000047">
    <property type="protein sequence ID" value="KAK5779340.1"/>
    <property type="molecule type" value="Genomic_DNA"/>
</dbReference>
<feature type="transmembrane region" description="Helical" evidence="5">
    <location>
        <begin position="14"/>
        <end position="33"/>
    </location>
</feature>
<comment type="subcellular location">
    <subcellularLocation>
        <location evidence="1">Membrane</location>
        <topology evidence="1">Multi-pass membrane protein</topology>
    </subcellularLocation>
</comment>
<evidence type="ECO:0000313" key="6">
    <source>
        <dbReference type="EMBL" id="KAK5779340.1"/>
    </source>
</evidence>
<dbReference type="InterPro" id="IPR006603">
    <property type="entry name" value="PQ-loop_rpt"/>
</dbReference>
<keyword evidence="7" id="KW-1185">Reference proteome</keyword>
<evidence type="ECO:0000256" key="4">
    <source>
        <dbReference type="ARBA" id="ARBA00023136"/>
    </source>
</evidence>
<keyword evidence="2 5" id="KW-0812">Transmembrane</keyword>
<gene>
    <name evidence="6" type="ORF">RI543_003230</name>
</gene>
<evidence type="ECO:0000313" key="7">
    <source>
        <dbReference type="Proteomes" id="UP001306508"/>
    </source>
</evidence>
<feature type="transmembrane region" description="Helical" evidence="5">
    <location>
        <begin position="94"/>
        <end position="113"/>
    </location>
</feature>
<accession>A0AAN8A8F3</accession>
<evidence type="ECO:0000256" key="3">
    <source>
        <dbReference type="ARBA" id="ARBA00022989"/>
    </source>
</evidence>
<feature type="transmembrane region" description="Helical" evidence="5">
    <location>
        <begin position="212"/>
        <end position="230"/>
    </location>
</feature>
<keyword evidence="4 5" id="KW-0472">Membrane</keyword>
<sequence length="305" mass="36112">MSTEADRVPWNKPILVIGSQALGSLITLLAIYYQKRYNRLHRSIYGLSFDSQLFQFIRHVLALYCSLNYLFNPYIKRQLQKRCPLFYDSHDVQIIPISWVIMIFNFLLAWNYWSLIRQLKKYAYTKHIHQGFSSLAKSIIFIFAYFLGIFTFWCAFWFGICQEKDSGLFGLFWLDHVNYLWLLSNIFNIWSFWPQLCINWMGKCCQGLSSRFVILSLLSSLIKLFGITILNNCDKHAVPMNHNSNQGVPYYQWPFNLENKFVIIMELLSIIGILVQAQYFYPNNKPYLPKDIEKTNVYGHTYSII</sequence>